<keyword evidence="6" id="KW-0297">G-protein coupled receptor</keyword>
<dbReference type="PROSITE" id="PS00650">
    <property type="entry name" value="G_PROTEIN_RECEP_F2_2"/>
    <property type="match status" value="1"/>
</dbReference>
<evidence type="ECO:0000256" key="2">
    <source>
        <dbReference type="ARBA" id="ARBA00005314"/>
    </source>
</evidence>
<dbReference type="Proteomes" id="UP000325440">
    <property type="component" value="Unassembled WGS sequence"/>
</dbReference>
<dbReference type="GO" id="GO:0008528">
    <property type="term" value="F:G protein-coupled peptide receptor activity"/>
    <property type="evidence" value="ECO:0007669"/>
    <property type="project" value="TreeGrafter"/>
</dbReference>
<evidence type="ECO:0000313" key="14">
    <source>
        <dbReference type="EMBL" id="VVC44910.1"/>
    </source>
</evidence>
<feature type="transmembrane region" description="Helical" evidence="11">
    <location>
        <begin position="255"/>
        <end position="275"/>
    </location>
</feature>
<feature type="transmembrane region" description="Helical" evidence="11">
    <location>
        <begin position="295"/>
        <end position="319"/>
    </location>
</feature>
<proteinExistence type="inferred from homology"/>
<dbReference type="PANTHER" id="PTHR45620:SF17">
    <property type="entry name" value="PDF RECEPTOR"/>
    <property type="match status" value="1"/>
</dbReference>
<evidence type="ECO:0000256" key="6">
    <source>
        <dbReference type="ARBA" id="ARBA00023040"/>
    </source>
</evidence>
<evidence type="ECO:0000256" key="3">
    <source>
        <dbReference type="ARBA" id="ARBA00022475"/>
    </source>
</evidence>
<keyword evidence="15" id="KW-1185">Reference proteome</keyword>
<keyword evidence="5 11" id="KW-1133">Transmembrane helix</keyword>
<organism evidence="14 15">
    <name type="scientific">Cinara cedri</name>
    <dbReference type="NCBI Taxonomy" id="506608"/>
    <lineage>
        <taxon>Eukaryota</taxon>
        <taxon>Metazoa</taxon>
        <taxon>Ecdysozoa</taxon>
        <taxon>Arthropoda</taxon>
        <taxon>Hexapoda</taxon>
        <taxon>Insecta</taxon>
        <taxon>Pterygota</taxon>
        <taxon>Neoptera</taxon>
        <taxon>Paraneoptera</taxon>
        <taxon>Hemiptera</taxon>
        <taxon>Sternorrhyncha</taxon>
        <taxon>Aphidomorpha</taxon>
        <taxon>Aphidoidea</taxon>
        <taxon>Aphididae</taxon>
        <taxon>Lachninae</taxon>
        <taxon>Cinara</taxon>
    </lineage>
</organism>
<feature type="transmembrane region" description="Helical" evidence="11">
    <location>
        <begin position="345"/>
        <end position="364"/>
    </location>
</feature>
<dbReference type="GO" id="GO:0005886">
    <property type="term" value="C:plasma membrane"/>
    <property type="evidence" value="ECO:0007669"/>
    <property type="project" value="UniProtKB-SubCell"/>
</dbReference>
<dbReference type="PROSITE" id="PS50261">
    <property type="entry name" value="G_PROTEIN_RECEP_F2_4"/>
    <property type="match status" value="1"/>
</dbReference>
<dbReference type="EMBL" id="CABPRJ010002390">
    <property type="protein sequence ID" value="VVC44910.1"/>
    <property type="molecule type" value="Genomic_DNA"/>
</dbReference>
<dbReference type="InterPro" id="IPR050332">
    <property type="entry name" value="GPCR_2"/>
</dbReference>
<sequence length="421" mass="48993">MDIMDILTPCETNSTFHLITSDEKFCNWIYDEKACWPMAKANTSISQPCPKEVGFDKMKMVYKYCTEDGIWENVTNYFGSTDYSSCYMPELADILKKLGSDYDTKQKLNIAINTGLIEIIGCLVSIVSLIISLCIFVRHKGLLEQRFKIHMNLFVALSLQMLIRLILNIEKLDLFKTKNYRKNVTCLVDCNNQTHLITSGEHWVSGIMYMPMVCESVQVILEWSKTASFMWMYNEGVYLYRIIKSRVLRINSINVRMYIFGWGLPALMTSIWLLVTMVHYKESSSVCWWGYSLIPFFWILEGPRIIIIIVNFIILIIVLRELLKKIKSKIAPSNELDMIRQVSKAAIVLVPLLGITNFILLILPEPHSKSPELFAFWSYSAHILHSFQGFMVSILYCFMNKEIKKSVNKRMMRQKSRRNFN</sequence>
<keyword evidence="10" id="KW-0807">Transducer</keyword>
<evidence type="ECO:0000313" key="15">
    <source>
        <dbReference type="Proteomes" id="UP000325440"/>
    </source>
</evidence>
<comment type="subcellular location">
    <subcellularLocation>
        <location evidence="1">Cell membrane</location>
        <topology evidence="1">Multi-pass membrane protein</topology>
    </subcellularLocation>
</comment>
<comment type="similarity">
    <text evidence="2">Belongs to the G-protein coupled receptor 2 family.</text>
</comment>
<evidence type="ECO:0000256" key="1">
    <source>
        <dbReference type="ARBA" id="ARBA00004651"/>
    </source>
</evidence>
<gene>
    <name evidence="14" type="ORF">CINCED_3A007601</name>
</gene>
<keyword evidence="3" id="KW-1003">Cell membrane</keyword>
<evidence type="ECO:0000256" key="10">
    <source>
        <dbReference type="ARBA" id="ARBA00023224"/>
    </source>
</evidence>
<dbReference type="GO" id="GO:0007166">
    <property type="term" value="P:cell surface receptor signaling pathway"/>
    <property type="evidence" value="ECO:0007669"/>
    <property type="project" value="InterPro"/>
</dbReference>
<dbReference type="Gene3D" id="4.10.1240.10">
    <property type="entry name" value="GPCR, family 2, extracellular hormone receptor domain"/>
    <property type="match status" value="1"/>
</dbReference>
<feature type="transmembrane region" description="Helical" evidence="11">
    <location>
        <begin position="115"/>
        <end position="137"/>
    </location>
</feature>
<evidence type="ECO:0000256" key="4">
    <source>
        <dbReference type="ARBA" id="ARBA00022692"/>
    </source>
</evidence>
<dbReference type="GO" id="GO:0007188">
    <property type="term" value="P:adenylate cyclase-modulating G protein-coupled receptor signaling pathway"/>
    <property type="evidence" value="ECO:0007669"/>
    <property type="project" value="TreeGrafter"/>
</dbReference>
<dbReference type="Pfam" id="PF02793">
    <property type="entry name" value="HRM"/>
    <property type="match status" value="1"/>
</dbReference>
<dbReference type="PRINTS" id="PR00249">
    <property type="entry name" value="GPCRSECRETIN"/>
</dbReference>
<evidence type="ECO:0000256" key="5">
    <source>
        <dbReference type="ARBA" id="ARBA00022989"/>
    </source>
</evidence>
<dbReference type="OrthoDB" id="5967113at2759"/>
<keyword evidence="7 11" id="KW-0472">Membrane</keyword>
<dbReference type="Gene3D" id="1.20.1070.10">
    <property type="entry name" value="Rhodopsin 7-helix transmembrane proteins"/>
    <property type="match status" value="1"/>
</dbReference>
<feature type="domain" description="G-protein coupled receptors family 2 profile 1" evidence="12">
    <location>
        <begin position="9"/>
        <end position="90"/>
    </location>
</feature>
<dbReference type="SMART" id="SM00008">
    <property type="entry name" value="HormR"/>
    <property type="match status" value="1"/>
</dbReference>
<dbReference type="InterPro" id="IPR000832">
    <property type="entry name" value="GPCR_2_secretin-like"/>
</dbReference>
<protein>
    <submittedName>
        <fullName evidence="14">GPCR, family 2, extracellular hormone receptor domain,GPCR, family 2, secretin-like, conserved site,GPCR</fullName>
    </submittedName>
</protein>
<dbReference type="PROSITE" id="PS50227">
    <property type="entry name" value="G_PROTEIN_RECEP_F2_3"/>
    <property type="match status" value="1"/>
</dbReference>
<evidence type="ECO:0000256" key="9">
    <source>
        <dbReference type="ARBA" id="ARBA00023180"/>
    </source>
</evidence>
<dbReference type="AlphaFoldDB" id="A0A5E4NSL8"/>
<dbReference type="PROSITE" id="PS00649">
    <property type="entry name" value="G_PROTEIN_RECEP_F2_1"/>
    <property type="match status" value="1"/>
</dbReference>
<name>A0A5E4NSL8_9HEMI</name>
<accession>A0A5E4NSL8</accession>
<dbReference type="InterPro" id="IPR017983">
    <property type="entry name" value="GPCR_2_secretin-like_CS"/>
</dbReference>
<dbReference type="SUPFAM" id="SSF111418">
    <property type="entry name" value="Hormone receptor domain"/>
    <property type="match status" value="1"/>
</dbReference>
<dbReference type="Pfam" id="PF00002">
    <property type="entry name" value="7tm_2"/>
    <property type="match status" value="1"/>
</dbReference>
<keyword evidence="8 14" id="KW-0675">Receptor</keyword>
<evidence type="ECO:0000256" key="7">
    <source>
        <dbReference type="ARBA" id="ARBA00023136"/>
    </source>
</evidence>
<dbReference type="SUPFAM" id="SSF81321">
    <property type="entry name" value="Family A G protein-coupled receptor-like"/>
    <property type="match status" value="1"/>
</dbReference>
<evidence type="ECO:0000256" key="11">
    <source>
        <dbReference type="SAM" id="Phobius"/>
    </source>
</evidence>
<dbReference type="InterPro" id="IPR001879">
    <property type="entry name" value="GPCR_2_extracellular_dom"/>
</dbReference>
<dbReference type="InterPro" id="IPR017981">
    <property type="entry name" value="GPCR_2-like_7TM"/>
</dbReference>
<feature type="transmembrane region" description="Helical" evidence="11">
    <location>
        <begin position="149"/>
        <end position="167"/>
    </location>
</feature>
<dbReference type="PANTHER" id="PTHR45620">
    <property type="entry name" value="PDF RECEPTOR-LIKE PROTEIN-RELATED"/>
    <property type="match status" value="1"/>
</dbReference>
<reference evidence="14 15" key="1">
    <citation type="submission" date="2019-08" db="EMBL/GenBank/DDBJ databases">
        <authorList>
            <person name="Alioto T."/>
            <person name="Alioto T."/>
            <person name="Gomez Garrido J."/>
        </authorList>
    </citation>
    <scope>NUCLEOTIDE SEQUENCE [LARGE SCALE GENOMIC DNA]</scope>
</reference>
<keyword evidence="9" id="KW-0325">Glycoprotein</keyword>
<feature type="domain" description="G-protein coupled receptors family 2 profile 2" evidence="13">
    <location>
        <begin position="114"/>
        <end position="400"/>
    </location>
</feature>
<evidence type="ECO:0000259" key="12">
    <source>
        <dbReference type="PROSITE" id="PS50227"/>
    </source>
</evidence>
<dbReference type="InterPro" id="IPR036445">
    <property type="entry name" value="GPCR_2_extracell_dom_sf"/>
</dbReference>
<feature type="transmembrane region" description="Helical" evidence="11">
    <location>
        <begin position="376"/>
        <end position="399"/>
    </location>
</feature>
<evidence type="ECO:0000259" key="13">
    <source>
        <dbReference type="PROSITE" id="PS50261"/>
    </source>
</evidence>
<evidence type="ECO:0000256" key="8">
    <source>
        <dbReference type="ARBA" id="ARBA00023170"/>
    </source>
</evidence>
<keyword evidence="4 11" id="KW-0812">Transmembrane</keyword>